<gene>
    <name evidence="1" type="ORF">CFOL_v3_30857</name>
</gene>
<evidence type="ECO:0000313" key="2">
    <source>
        <dbReference type="Proteomes" id="UP000187406"/>
    </source>
</evidence>
<name>A0A1Q3D4U6_CEPFO</name>
<dbReference type="InParanoid" id="A0A1Q3D4U6"/>
<protein>
    <submittedName>
        <fullName evidence="1">Uncharacterized protein</fullName>
    </submittedName>
</protein>
<proteinExistence type="predicted"/>
<keyword evidence="2" id="KW-1185">Reference proteome</keyword>
<sequence>MPINQEDLIDEEFMGFSLLRLNSFNSHNHPPLTTCNPLPTSSTFRCPNPTTTNSQIQCKKLFIETPQHQQTLSNSNLGGFSEITVPLTPAAPFLPIQTHSLSIPRRCISDPYTPPTDSMVYPPQSPPENAKLMKGGIVVTPSSSPASKVGSAALPPLPSTLHCIVSDPIKLASPSQPFSRSSCSNNMEESPSLESMKKLKECMREMGHWWDKASRDDEDDAVKTQDTNNEAKDDMVTEFEEAVEVERVGERMVLGIKCPCGKGHHIILSGSSCHYKLV</sequence>
<evidence type="ECO:0000313" key="1">
    <source>
        <dbReference type="EMBL" id="GAV87431.1"/>
    </source>
</evidence>
<organism evidence="1 2">
    <name type="scientific">Cephalotus follicularis</name>
    <name type="common">Albany pitcher plant</name>
    <dbReference type="NCBI Taxonomy" id="3775"/>
    <lineage>
        <taxon>Eukaryota</taxon>
        <taxon>Viridiplantae</taxon>
        <taxon>Streptophyta</taxon>
        <taxon>Embryophyta</taxon>
        <taxon>Tracheophyta</taxon>
        <taxon>Spermatophyta</taxon>
        <taxon>Magnoliopsida</taxon>
        <taxon>eudicotyledons</taxon>
        <taxon>Gunneridae</taxon>
        <taxon>Pentapetalae</taxon>
        <taxon>rosids</taxon>
        <taxon>fabids</taxon>
        <taxon>Oxalidales</taxon>
        <taxon>Cephalotaceae</taxon>
        <taxon>Cephalotus</taxon>
    </lineage>
</organism>
<reference evidence="2" key="1">
    <citation type="submission" date="2016-04" db="EMBL/GenBank/DDBJ databases">
        <title>Cephalotus genome sequencing.</title>
        <authorList>
            <person name="Fukushima K."/>
            <person name="Hasebe M."/>
            <person name="Fang X."/>
        </authorList>
    </citation>
    <scope>NUCLEOTIDE SEQUENCE [LARGE SCALE GENOMIC DNA]</scope>
    <source>
        <strain evidence="2">cv. St1</strain>
    </source>
</reference>
<dbReference type="Proteomes" id="UP000187406">
    <property type="component" value="Unassembled WGS sequence"/>
</dbReference>
<dbReference type="AlphaFoldDB" id="A0A1Q3D4U6"/>
<dbReference type="EMBL" id="BDDD01004314">
    <property type="protein sequence ID" value="GAV87431.1"/>
    <property type="molecule type" value="Genomic_DNA"/>
</dbReference>
<dbReference type="FunCoup" id="A0A1Q3D4U6">
    <property type="interactions" value="1"/>
</dbReference>
<dbReference type="OrthoDB" id="1289445at2759"/>
<accession>A0A1Q3D4U6</accession>
<comment type="caution">
    <text evidence="1">The sequence shown here is derived from an EMBL/GenBank/DDBJ whole genome shotgun (WGS) entry which is preliminary data.</text>
</comment>